<evidence type="ECO:0000313" key="3">
    <source>
        <dbReference type="Proteomes" id="UP000178744"/>
    </source>
</evidence>
<reference evidence="2 3" key="1">
    <citation type="journal article" date="2016" name="Nat. Commun.">
        <title>Thousands of microbial genomes shed light on interconnected biogeochemical processes in an aquifer system.</title>
        <authorList>
            <person name="Anantharaman K."/>
            <person name="Brown C.T."/>
            <person name="Hug L.A."/>
            <person name="Sharon I."/>
            <person name="Castelle C.J."/>
            <person name="Probst A.J."/>
            <person name="Thomas B.C."/>
            <person name="Singh A."/>
            <person name="Wilkins M.J."/>
            <person name="Karaoz U."/>
            <person name="Brodie E.L."/>
            <person name="Williams K.H."/>
            <person name="Hubbard S.S."/>
            <person name="Banfield J.F."/>
        </authorList>
    </citation>
    <scope>NUCLEOTIDE SEQUENCE [LARGE SCALE GENOMIC DNA]</scope>
</reference>
<dbReference type="InterPro" id="IPR032466">
    <property type="entry name" value="Metal_Hydrolase"/>
</dbReference>
<dbReference type="PANTHER" id="PTHR22642">
    <property type="entry name" value="IMIDAZOLONEPROPIONASE"/>
    <property type="match status" value="1"/>
</dbReference>
<dbReference type="Gene3D" id="3.20.20.140">
    <property type="entry name" value="Metal-dependent hydrolases"/>
    <property type="match status" value="1"/>
</dbReference>
<dbReference type="SUPFAM" id="SSF51338">
    <property type="entry name" value="Composite domain of metallo-dependent hydrolases"/>
    <property type="match status" value="1"/>
</dbReference>
<dbReference type="InterPro" id="IPR011059">
    <property type="entry name" value="Metal-dep_hydrolase_composite"/>
</dbReference>
<dbReference type="Gene3D" id="2.30.40.10">
    <property type="entry name" value="Urease, subunit C, domain 1"/>
    <property type="match status" value="1"/>
</dbReference>
<comment type="caution">
    <text evidence="2">The sequence shown here is derived from an EMBL/GenBank/DDBJ whole genome shotgun (WGS) entry which is preliminary data.</text>
</comment>
<proteinExistence type="predicted"/>
<name>A0A1G1Z6Q0_9BACT</name>
<evidence type="ECO:0000313" key="2">
    <source>
        <dbReference type="EMBL" id="OGY59560.1"/>
    </source>
</evidence>
<protein>
    <recommendedName>
        <fullName evidence="1">Amidohydrolase 3 domain-containing protein</fullName>
    </recommendedName>
</protein>
<organism evidence="2 3">
    <name type="scientific">Candidatus Colwellbacteria bacterium RIFCSPLOWO2_01_FULL_48_10</name>
    <dbReference type="NCBI Taxonomy" id="1797690"/>
    <lineage>
        <taxon>Bacteria</taxon>
        <taxon>Candidatus Colwelliibacteriota</taxon>
    </lineage>
</organism>
<evidence type="ECO:0000259" key="1">
    <source>
        <dbReference type="Pfam" id="PF07969"/>
    </source>
</evidence>
<dbReference type="EMBL" id="MHIY01000023">
    <property type="protein sequence ID" value="OGY59560.1"/>
    <property type="molecule type" value="Genomic_DNA"/>
</dbReference>
<dbReference type="Pfam" id="PF07969">
    <property type="entry name" value="Amidohydro_3"/>
    <property type="match status" value="1"/>
</dbReference>
<sequence length="496" mass="54920">MSKRVLKNGFIYRGGKFLPGSILIDNRSISAISDGEIIAPDAEISDLSGAWVMPGFEDAHTHPAGRARTLKELDLRNKDITWTEATEIIRNKAQQTPIGEFVVCHGWNAEKWNVNRSELDRLSSDRGIFMINISYHGGMLNSCALKILKRDDVSLEHSNGFVSELEYQKVFIATSPNMEAYMRFIPEYHKRMFALGIVAAHDMNVATLEQLTAYGRLDEAGQLKMRTFIYLNPCLFDKGKDLTKYISHKGKMMEVRGLKLFLDGAIGTHTAALTSDYSDGHGAGHIRTNYDECARLISKAAGLGLQDIAMHCIGDAGVALAVKLFEDLRDKYSGKIKSWRFEHFELPDARAIDSLKHGGGIASMQPNFSWDALNYAKSLGDRVWKINPLKQILSAGVSLVFGSDDMPSGPIEGIRWATSLAPSETQRLTEEESVAAYTHSPALITGAGASRGKIEKGFEANLAVFAENPLDKQSDHKVSQLWIHGKKVFDQIESNP</sequence>
<dbReference type="STRING" id="1797690.A3B23_01230"/>
<gene>
    <name evidence="2" type="ORF">A3B23_01230</name>
</gene>
<dbReference type="SUPFAM" id="SSF51556">
    <property type="entry name" value="Metallo-dependent hydrolases"/>
    <property type="match status" value="1"/>
</dbReference>
<dbReference type="PANTHER" id="PTHR22642:SF2">
    <property type="entry name" value="PROTEIN LONG AFTER FAR-RED 3"/>
    <property type="match status" value="1"/>
</dbReference>
<dbReference type="AlphaFoldDB" id="A0A1G1Z6Q0"/>
<dbReference type="Proteomes" id="UP000178744">
    <property type="component" value="Unassembled WGS sequence"/>
</dbReference>
<dbReference type="Gene3D" id="3.10.310.70">
    <property type="match status" value="1"/>
</dbReference>
<feature type="domain" description="Amidohydrolase 3" evidence="1">
    <location>
        <begin position="44"/>
        <end position="489"/>
    </location>
</feature>
<dbReference type="InterPro" id="IPR013108">
    <property type="entry name" value="Amidohydro_3"/>
</dbReference>
<accession>A0A1G1Z6Q0</accession>
<dbReference type="GO" id="GO:0016810">
    <property type="term" value="F:hydrolase activity, acting on carbon-nitrogen (but not peptide) bonds"/>
    <property type="evidence" value="ECO:0007669"/>
    <property type="project" value="InterPro"/>
</dbReference>